<comment type="caution">
    <text evidence="1">The sequence shown here is derived from an EMBL/GenBank/DDBJ whole genome shotgun (WGS) entry which is preliminary data.</text>
</comment>
<proteinExistence type="predicted"/>
<reference evidence="1" key="1">
    <citation type="submission" date="2021-06" db="EMBL/GenBank/DDBJ databases">
        <title>Comparative genomics, transcriptomics and evolutionary studies reveal genomic signatures of adaptation to plant cell wall in hemibiotrophic fungi.</title>
        <authorList>
            <consortium name="DOE Joint Genome Institute"/>
            <person name="Baroncelli R."/>
            <person name="Diaz J.F."/>
            <person name="Benocci T."/>
            <person name="Peng M."/>
            <person name="Battaglia E."/>
            <person name="Haridas S."/>
            <person name="Andreopoulos W."/>
            <person name="Labutti K."/>
            <person name="Pangilinan J."/>
            <person name="Floch G.L."/>
            <person name="Makela M.R."/>
            <person name="Henrissat B."/>
            <person name="Grigoriev I.V."/>
            <person name="Crouch J.A."/>
            <person name="De Vries R.P."/>
            <person name="Sukno S.A."/>
            <person name="Thon M.R."/>
        </authorList>
    </citation>
    <scope>NUCLEOTIDE SEQUENCE</scope>
    <source>
        <strain evidence="1">CBS 125086</strain>
    </source>
</reference>
<accession>A0AAD8QEZ2</accession>
<name>A0AAD8QEZ2_9PEZI</name>
<protein>
    <submittedName>
        <fullName evidence="1">Uncharacterized protein</fullName>
    </submittedName>
</protein>
<dbReference type="Proteomes" id="UP001230504">
    <property type="component" value="Unassembled WGS sequence"/>
</dbReference>
<evidence type="ECO:0000313" key="1">
    <source>
        <dbReference type="EMBL" id="KAK1600177.1"/>
    </source>
</evidence>
<dbReference type="EMBL" id="JAHLJV010000001">
    <property type="protein sequence ID" value="KAK1600177.1"/>
    <property type="molecule type" value="Genomic_DNA"/>
</dbReference>
<gene>
    <name evidence="1" type="ORF">LY79DRAFT_9865</name>
</gene>
<evidence type="ECO:0000313" key="2">
    <source>
        <dbReference type="Proteomes" id="UP001230504"/>
    </source>
</evidence>
<dbReference type="RefSeq" id="XP_060420673.1">
    <property type="nucleotide sequence ID" value="XM_060565274.1"/>
</dbReference>
<sequence>MQCPTCFSHVHGPLFHFRFFYHSPGQSAPIPNAVSVCQSPKALECIHYPALGATQSVPYVRLLIEVRIQEASFLGIAGPSVFAASPRRLGSRLCQVQLPRTVPWAGPYGVSGPSSSVTARVALFSLGSRGSDWEMLSSLTETFPSRSPERDASCRLLVSWFLLDDSFANSLFPPPPLSESTELAWPISRPPLTARAAFNRASQPGRFVFCPCSLLHAWLRIGKSQQKRRHAVGWIYNALLPRISRAVSGSSHHCRVGGQEESDK</sequence>
<keyword evidence="2" id="KW-1185">Reference proteome</keyword>
<dbReference type="AlphaFoldDB" id="A0AAD8QEZ2"/>
<dbReference type="GeneID" id="85449514"/>
<organism evidence="1 2">
    <name type="scientific">Colletotrichum navitas</name>
    <dbReference type="NCBI Taxonomy" id="681940"/>
    <lineage>
        <taxon>Eukaryota</taxon>
        <taxon>Fungi</taxon>
        <taxon>Dikarya</taxon>
        <taxon>Ascomycota</taxon>
        <taxon>Pezizomycotina</taxon>
        <taxon>Sordariomycetes</taxon>
        <taxon>Hypocreomycetidae</taxon>
        <taxon>Glomerellales</taxon>
        <taxon>Glomerellaceae</taxon>
        <taxon>Colletotrichum</taxon>
        <taxon>Colletotrichum graminicola species complex</taxon>
    </lineage>
</organism>